<dbReference type="Pfam" id="PF07690">
    <property type="entry name" value="MFS_1"/>
    <property type="match status" value="1"/>
</dbReference>
<gene>
    <name evidence="7" type="ORF">cand_022310</name>
</gene>
<evidence type="ECO:0000256" key="2">
    <source>
        <dbReference type="ARBA" id="ARBA00022692"/>
    </source>
</evidence>
<dbReference type="Proteomes" id="UP000186804">
    <property type="component" value="Unassembled WGS sequence"/>
</dbReference>
<comment type="subcellular location">
    <subcellularLocation>
        <location evidence="1">Membrane</location>
        <topology evidence="1">Multi-pass membrane protein</topology>
    </subcellularLocation>
</comment>
<evidence type="ECO:0000256" key="5">
    <source>
        <dbReference type="SAM" id="Phobius"/>
    </source>
</evidence>
<dbReference type="AlphaFoldDB" id="A0A1J4MRS0"/>
<dbReference type="RefSeq" id="XP_067068734.1">
    <property type="nucleotide sequence ID" value="XM_067212461.1"/>
</dbReference>
<keyword evidence="2 5" id="KW-0812">Transmembrane</keyword>
<evidence type="ECO:0000256" key="1">
    <source>
        <dbReference type="ARBA" id="ARBA00004141"/>
    </source>
</evidence>
<feature type="transmembrane region" description="Helical" evidence="5">
    <location>
        <begin position="285"/>
        <end position="307"/>
    </location>
</feature>
<dbReference type="EMBL" id="LRBS01000048">
    <property type="protein sequence ID" value="OII76888.1"/>
    <property type="molecule type" value="Genomic_DNA"/>
</dbReference>
<dbReference type="InterPro" id="IPR036259">
    <property type="entry name" value="MFS_trans_sf"/>
</dbReference>
<dbReference type="InterPro" id="IPR011701">
    <property type="entry name" value="MFS"/>
</dbReference>
<organism evidence="7 8">
    <name type="scientific">Cryptosporidium andersoni</name>
    <dbReference type="NCBI Taxonomy" id="117008"/>
    <lineage>
        <taxon>Eukaryota</taxon>
        <taxon>Sar</taxon>
        <taxon>Alveolata</taxon>
        <taxon>Apicomplexa</taxon>
        <taxon>Conoidasida</taxon>
        <taxon>Coccidia</taxon>
        <taxon>Eucoccidiorida</taxon>
        <taxon>Eimeriorina</taxon>
        <taxon>Cryptosporidiidae</taxon>
        <taxon>Cryptosporidium</taxon>
    </lineage>
</organism>
<dbReference type="GO" id="GO:0022857">
    <property type="term" value="F:transmembrane transporter activity"/>
    <property type="evidence" value="ECO:0007669"/>
    <property type="project" value="InterPro"/>
</dbReference>
<evidence type="ECO:0000256" key="4">
    <source>
        <dbReference type="ARBA" id="ARBA00023136"/>
    </source>
</evidence>
<feature type="transmembrane region" description="Helical" evidence="5">
    <location>
        <begin position="227"/>
        <end position="246"/>
    </location>
</feature>
<evidence type="ECO:0000259" key="6">
    <source>
        <dbReference type="PROSITE" id="PS50850"/>
    </source>
</evidence>
<dbReference type="OrthoDB" id="342060at2759"/>
<feature type="transmembrane region" description="Helical" evidence="5">
    <location>
        <begin position="258"/>
        <end position="279"/>
    </location>
</feature>
<feature type="transmembrane region" description="Helical" evidence="5">
    <location>
        <begin position="571"/>
        <end position="591"/>
    </location>
</feature>
<feature type="transmembrane region" description="Helical" evidence="5">
    <location>
        <begin position="168"/>
        <end position="187"/>
    </location>
</feature>
<dbReference type="PANTHER" id="PTHR43184:SF30">
    <property type="entry name" value="MFS DOMAIN-CONTAINING PROTEIN"/>
    <property type="match status" value="1"/>
</dbReference>
<feature type="transmembrane region" description="Helical" evidence="5">
    <location>
        <begin position="199"/>
        <end position="215"/>
    </location>
</feature>
<evidence type="ECO:0000313" key="8">
    <source>
        <dbReference type="Proteomes" id="UP000186804"/>
    </source>
</evidence>
<evidence type="ECO:0000256" key="3">
    <source>
        <dbReference type="ARBA" id="ARBA00022989"/>
    </source>
</evidence>
<keyword evidence="3 5" id="KW-1133">Transmembrane helix</keyword>
<reference evidence="7 8" key="1">
    <citation type="submission" date="2016-10" db="EMBL/GenBank/DDBJ databases">
        <title>Reductive evolution of mitochondrial metabolism and differential evolution of invasion-related proteins in Cryptosporidium.</title>
        <authorList>
            <person name="Liu S."/>
            <person name="Roellig D.M."/>
            <person name="Guo Y."/>
            <person name="Li N."/>
            <person name="Frace M.A."/>
            <person name="Tang K."/>
            <person name="Zhang L."/>
            <person name="Feng Y."/>
            <person name="Xiao L."/>
        </authorList>
    </citation>
    <scope>NUCLEOTIDE SEQUENCE [LARGE SCALE GENOMIC DNA]</scope>
    <source>
        <strain evidence="7">30847</strain>
    </source>
</reference>
<feature type="transmembrane region" description="Helical" evidence="5">
    <location>
        <begin position="644"/>
        <end position="665"/>
    </location>
</feature>
<protein>
    <submittedName>
        <fullName evidence="7">Major facilitator superfamily transporter</fullName>
    </submittedName>
</protein>
<feature type="transmembrane region" description="Helical" evidence="5">
    <location>
        <begin position="512"/>
        <end position="534"/>
    </location>
</feature>
<feature type="transmembrane region" description="Helical" evidence="5">
    <location>
        <begin position="612"/>
        <end position="632"/>
    </location>
</feature>
<comment type="caution">
    <text evidence="7">The sequence shown here is derived from an EMBL/GenBank/DDBJ whole genome shotgun (WGS) entry which is preliminary data.</text>
</comment>
<dbReference type="Gene3D" id="1.20.1250.20">
    <property type="entry name" value="MFS general substrate transporter like domains"/>
    <property type="match status" value="2"/>
</dbReference>
<dbReference type="GO" id="GO:0016020">
    <property type="term" value="C:membrane"/>
    <property type="evidence" value="ECO:0007669"/>
    <property type="project" value="UniProtKB-SubCell"/>
</dbReference>
<sequence>MDKSCSTKKLNLEAVELKIRNGESEDIELNDDNKDIDITIKTKEVYTNLDLVDGFGREKDKSQSIEKSISNMDEMNIHDLPKDDDLPNTPMMGVCSGNMGEKVKWLKVRNIINKYLHLKCKLFPDITTEQSYIFILAYLSYMMLYSTRKPFSVVKMQIQQDLNLTTTILGWIDTTFLGSYAIGQLFIPTLFESVPAHKLLCIAFMCSAVCSSIFGSTSHSSVLLTSWFFNGLFHAGVFPLLVRFLVSWFSNSQRGKVLGLWTTSQQAGAMISTAFAAAICTKLGWRAVFYIPACAVFIFGIIIYNTLMDPPYQYNRDRYIKTDESNCTKQSSLSLSRRSIIIPEIVLLDKGNNSCEAKGLDDNIDMDYQDVYISTDKKMDTLLKSKNNNMEKKMTVINSADSNYLSSSSPMKLKNMHKLMEISLDDLDSTGSTCNSSVMDYNTSKAKNLISQSKTNNREFSNEFKQKIYFLFLVPNLVNIAITYFFIKLIRYSLLFWLPYYLIREMNYDPSIAGYSSMLFDIGGIFGAITAGIVADAMFQGKRIMVACYMSIFMVLSLLFFIFISKRNYTILILLGISLMGFFIAGPDSVLGSTAAQDTIDNSGFTYKSLDTMAAGLVNGLGSLGAVVQGTLTAYISEIYGWDALFFCLFIFGILAFLILIPVAFDKKPKVSNNTTN</sequence>
<name>A0A1J4MRS0_9CRYT</name>
<feature type="domain" description="Major facilitator superfamily (MFS) profile" evidence="6">
    <location>
        <begin position="133"/>
        <end position="668"/>
    </location>
</feature>
<accession>A0A1J4MRS0</accession>
<dbReference type="SUPFAM" id="SSF103473">
    <property type="entry name" value="MFS general substrate transporter"/>
    <property type="match status" value="1"/>
</dbReference>
<dbReference type="PROSITE" id="PS50850">
    <property type="entry name" value="MFS"/>
    <property type="match status" value="1"/>
</dbReference>
<dbReference type="VEuPathDB" id="CryptoDB:cand_022310"/>
<dbReference type="GeneID" id="92366415"/>
<feature type="transmembrane region" description="Helical" evidence="5">
    <location>
        <begin position="131"/>
        <end position="148"/>
    </location>
</feature>
<dbReference type="InterPro" id="IPR020846">
    <property type="entry name" value="MFS_dom"/>
</dbReference>
<feature type="transmembrane region" description="Helical" evidence="5">
    <location>
        <begin position="468"/>
        <end position="492"/>
    </location>
</feature>
<keyword evidence="4 5" id="KW-0472">Membrane</keyword>
<dbReference type="PANTHER" id="PTHR43184">
    <property type="entry name" value="MAJOR FACILITATOR SUPERFAMILY TRANSPORTER 16, ISOFORM B"/>
    <property type="match status" value="1"/>
</dbReference>
<proteinExistence type="predicted"/>
<feature type="transmembrane region" description="Helical" evidence="5">
    <location>
        <begin position="546"/>
        <end position="565"/>
    </location>
</feature>
<evidence type="ECO:0000313" key="7">
    <source>
        <dbReference type="EMBL" id="OII76888.1"/>
    </source>
</evidence>
<keyword evidence="8" id="KW-1185">Reference proteome</keyword>